<sequence length="195" mass="21305">MIENMHAFVGDISKLELPVLNPYLEKAQTLYNENMNAYISAILRRSFGKAMVSGNTGYFDFFDGVHRQLETMTPMEVTSSPAYNKSALKRAVKDISSQKELKKALEALAKRIEKHYSLADDPDLNDSSVGQGSHHGGADVLIGTVWTACELILCDSVKKWQAAMASVYADAAASGVGLEYGPAEVDALFKKLKPV</sequence>
<dbReference type="Proteomes" id="UP001243375">
    <property type="component" value="Unassembled WGS sequence"/>
</dbReference>
<reference evidence="1" key="1">
    <citation type="submission" date="2023-04" db="EMBL/GenBank/DDBJ databases">
        <title>Draft Genome sequencing of Naganishia species isolated from polar environments using Oxford Nanopore Technology.</title>
        <authorList>
            <person name="Leo P."/>
            <person name="Venkateswaran K."/>
        </authorList>
    </citation>
    <scope>NUCLEOTIDE SEQUENCE</scope>
    <source>
        <strain evidence="1">MNA-CCFEE 5425</strain>
    </source>
</reference>
<evidence type="ECO:0000313" key="1">
    <source>
        <dbReference type="EMBL" id="KAJ9118721.1"/>
    </source>
</evidence>
<protein>
    <submittedName>
        <fullName evidence="1">Uncharacterized protein</fullName>
    </submittedName>
</protein>
<accession>A0ACC2X6N2</accession>
<name>A0ACC2X6N2_9TREE</name>
<evidence type="ECO:0000313" key="2">
    <source>
        <dbReference type="Proteomes" id="UP001243375"/>
    </source>
</evidence>
<comment type="caution">
    <text evidence="1">The sequence shown here is derived from an EMBL/GenBank/DDBJ whole genome shotgun (WGS) entry which is preliminary data.</text>
</comment>
<keyword evidence="2" id="KW-1185">Reference proteome</keyword>
<gene>
    <name evidence="1" type="ORF">QFC22_003942</name>
</gene>
<proteinExistence type="predicted"/>
<dbReference type="EMBL" id="JASBWU010000010">
    <property type="protein sequence ID" value="KAJ9118721.1"/>
    <property type="molecule type" value="Genomic_DNA"/>
</dbReference>
<organism evidence="1 2">
    <name type="scientific">Naganishia vaughanmartiniae</name>
    <dbReference type="NCBI Taxonomy" id="1424756"/>
    <lineage>
        <taxon>Eukaryota</taxon>
        <taxon>Fungi</taxon>
        <taxon>Dikarya</taxon>
        <taxon>Basidiomycota</taxon>
        <taxon>Agaricomycotina</taxon>
        <taxon>Tremellomycetes</taxon>
        <taxon>Filobasidiales</taxon>
        <taxon>Filobasidiaceae</taxon>
        <taxon>Naganishia</taxon>
    </lineage>
</organism>